<dbReference type="AlphaFoldDB" id="A0A254T842"/>
<dbReference type="Pfam" id="PF01464">
    <property type="entry name" value="SLT"/>
    <property type="match status" value="1"/>
</dbReference>
<dbReference type="Gene3D" id="1.10.1240.20">
    <property type="entry name" value="Lytic transglycosylase, superhelical linker domain"/>
    <property type="match status" value="1"/>
</dbReference>
<gene>
    <name evidence="6" type="ORF">AYR66_04465</name>
</gene>
<accession>A0A254T842</accession>
<evidence type="ECO:0000256" key="2">
    <source>
        <dbReference type="ARBA" id="ARBA00022729"/>
    </source>
</evidence>
<dbReference type="CDD" id="cd13401">
    <property type="entry name" value="Slt70-like"/>
    <property type="match status" value="1"/>
</dbReference>
<dbReference type="InterPro" id="IPR023346">
    <property type="entry name" value="Lysozyme-like_dom_sf"/>
</dbReference>
<dbReference type="Pfam" id="PF14718">
    <property type="entry name" value="SLT_L"/>
    <property type="match status" value="1"/>
</dbReference>
<dbReference type="PANTHER" id="PTHR37423">
    <property type="entry name" value="SOLUBLE LYTIC MUREIN TRANSGLYCOSYLASE-RELATED"/>
    <property type="match status" value="1"/>
</dbReference>
<proteinExistence type="inferred from homology"/>
<dbReference type="SUPFAM" id="SSF53955">
    <property type="entry name" value="Lysozyme-like"/>
    <property type="match status" value="1"/>
</dbReference>
<keyword evidence="7" id="KW-1185">Reference proteome</keyword>
<feature type="chain" id="PRO_5011562211" evidence="3">
    <location>
        <begin position="27"/>
        <end position="648"/>
    </location>
</feature>
<keyword evidence="2 3" id="KW-0732">Signal</keyword>
<dbReference type="InterPro" id="IPR012289">
    <property type="entry name" value="Lytic_TGlycosylase_superhlx_L"/>
</dbReference>
<dbReference type="GO" id="GO:0004553">
    <property type="term" value="F:hydrolase activity, hydrolyzing O-glycosyl compounds"/>
    <property type="evidence" value="ECO:0007669"/>
    <property type="project" value="InterPro"/>
</dbReference>
<feature type="domain" description="Transglycosylase SLT" evidence="4">
    <location>
        <begin position="479"/>
        <end position="585"/>
    </location>
</feature>
<dbReference type="Gene3D" id="1.10.530.10">
    <property type="match status" value="1"/>
</dbReference>
<feature type="signal peptide" evidence="3">
    <location>
        <begin position="1"/>
        <end position="26"/>
    </location>
</feature>
<evidence type="ECO:0000259" key="4">
    <source>
        <dbReference type="Pfam" id="PF01464"/>
    </source>
</evidence>
<reference evidence="6 7" key="1">
    <citation type="submission" date="2016-02" db="EMBL/GenBank/DDBJ databases">
        <authorList>
            <person name="Wen L."/>
            <person name="He K."/>
            <person name="Yang H."/>
        </authorList>
    </citation>
    <scope>NUCLEOTIDE SEQUENCE [LARGE SCALE GENOMIC DNA]</scope>
    <source>
        <strain evidence="6 7">TSA40</strain>
    </source>
</reference>
<evidence type="ECO:0000256" key="3">
    <source>
        <dbReference type="SAM" id="SignalP"/>
    </source>
</evidence>
<dbReference type="SUPFAM" id="SSF48435">
    <property type="entry name" value="Bacterial muramidases"/>
    <property type="match status" value="1"/>
</dbReference>
<sequence length="648" mass="72530">MFQMKWIVGIAFAAATSVLFAPAALAKKPAAFANDDEVFVALREASRNGDAPRAQELASRLGNYAIPSYVEYFRLRPRINAASEQEIRDYLNRYEGSAIADRLRNDWLLELGRARNWTQFDEQYPQFILNDDNQVKCYALMSKAQKGQNVVDDARTVLVNMQNYGEACPALIATLVQIGQFTLDDVWAYARMVGESGFANTLRRMAPVTEASESVLVQAYEKPDAVLARGPGNTRASREVFILALGRSAKNDPSRAVSALVKSAEQLGERERELAWAQIALQASMKLAPDAIVYWHRTNGAQLSPDGYQWKARSALRAGEWKLVKSTIESMPPSLRNDPAWIYWMGRAQHAEGNQEEAKKLFGSIADQTNFYGQLALEELGRKVAIPAKAQPLTQAELAPMAENAGFRRALKFFDLNMRFEGYREWNWELRKMNERQHLAAAEFARQKNVLDRMVNTSDRTKSEVDFSQRFPTPFRDVMHAATERLSLDMAWVYGLIRQESRFIMNARSNVGASGLMQLMPSTAQYVARKIGMGGFSQSQVNDINTNITLGTNYLNMVLNDLEGSQALATAAYNAGPGRPRAWRSTLTRSVEGAIFAESIPFSETRDYVKKVLSNATYYAALFEDKPQSLKARLGTVAPKGFVPSELP</sequence>
<comment type="similarity">
    <text evidence="1">Belongs to the transglycosylase Slt family.</text>
</comment>
<dbReference type="InterPro" id="IPR008939">
    <property type="entry name" value="Lytic_TGlycosylase_superhlx_U"/>
</dbReference>
<comment type="caution">
    <text evidence="6">The sequence shown here is derived from an EMBL/GenBank/DDBJ whole genome shotgun (WGS) entry which is preliminary data.</text>
</comment>
<protein>
    <submittedName>
        <fullName evidence="6">Lytic transglycosylase</fullName>
    </submittedName>
</protein>
<dbReference type="Gene3D" id="1.25.20.10">
    <property type="entry name" value="Bacterial muramidases"/>
    <property type="match status" value="1"/>
</dbReference>
<dbReference type="OrthoDB" id="92254at2"/>
<dbReference type="RefSeq" id="WP_088710213.1">
    <property type="nucleotide sequence ID" value="NZ_LSTO01000002.1"/>
</dbReference>
<dbReference type="InterPro" id="IPR037061">
    <property type="entry name" value="Lytic_TGlycoase_superhlx_L_sf"/>
</dbReference>
<dbReference type="Proteomes" id="UP000197535">
    <property type="component" value="Unassembled WGS sequence"/>
</dbReference>
<dbReference type="GO" id="GO:0042597">
    <property type="term" value="C:periplasmic space"/>
    <property type="evidence" value="ECO:0007669"/>
    <property type="project" value="InterPro"/>
</dbReference>
<feature type="domain" description="Lytic transglycosylase superhelical linker" evidence="5">
    <location>
        <begin position="403"/>
        <end position="462"/>
    </location>
</feature>
<dbReference type="InterPro" id="IPR008258">
    <property type="entry name" value="Transglycosylase_SLT_dom_1"/>
</dbReference>
<evidence type="ECO:0000256" key="1">
    <source>
        <dbReference type="ARBA" id="ARBA00007734"/>
    </source>
</evidence>
<evidence type="ECO:0000259" key="5">
    <source>
        <dbReference type="Pfam" id="PF14718"/>
    </source>
</evidence>
<evidence type="ECO:0000313" key="6">
    <source>
        <dbReference type="EMBL" id="OWW18814.1"/>
    </source>
</evidence>
<name>A0A254T842_9BURK</name>
<evidence type="ECO:0000313" key="7">
    <source>
        <dbReference type="Proteomes" id="UP000197535"/>
    </source>
</evidence>
<organism evidence="6 7">
    <name type="scientific">Noviherbaspirillum denitrificans</name>
    <dbReference type="NCBI Taxonomy" id="1968433"/>
    <lineage>
        <taxon>Bacteria</taxon>
        <taxon>Pseudomonadati</taxon>
        <taxon>Pseudomonadota</taxon>
        <taxon>Betaproteobacteria</taxon>
        <taxon>Burkholderiales</taxon>
        <taxon>Oxalobacteraceae</taxon>
        <taxon>Noviherbaspirillum</taxon>
    </lineage>
</organism>
<dbReference type="PANTHER" id="PTHR37423:SF5">
    <property type="entry name" value="SOLUBLE LYTIC MUREIN TRANSGLYCOSYLASE"/>
    <property type="match status" value="1"/>
</dbReference>
<dbReference type="EMBL" id="LSTO01000002">
    <property type="protein sequence ID" value="OWW18814.1"/>
    <property type="molecule type" value="Genomic_DNA"/>
</dbReference>